<dbReference type="PROSITE" id="PS51257">
    <property type="entry name" value="PROKAR_LIPOPROTEIN"/>
    <property type="match status" value="1"/>
</dbReference>
<feature type="region of interest" description="Disordered" evidence="1">
    <location>
        <begin position="755"/>
        <end position="781"/>
    </location>
</feature>
<dbReference type="EMBL" id="KE346362">
    <property type="protein sequence ID" value="KJE91668.1"/>
    <property type="molecule type" value="Genomic_DNA"/>
</dbReference>
<feature type="transmembrane region" description="Helical" evidence="2">
    <location>
        <begin position="783"/>
        <end position="805"/>
    </location>
</feature>
<dbReference type="SUPFAM" id="SSF57184">
    <property type="entry name" value="Growth factor receptor domain"/>
    <property type="match status" value="1"/>
</dbReference>
<feature type="compositionally biased region" description="Polar residues" evidence="1">
    <location>
        <begin position="764"/>
        <end position="781"/>
    </location>
</feature>
<proteinExistence type="predicted"/>
<dbReference type="AlphaFoldDB" id="A0A0D2WN11"/>
<keyword evidence="2" id="KW-0812">Transmembrane</keyword>
<dbReference type="InParanoid" id="A0A0D2WN11"/>
<dbReference type="Gene3D" id="2.10.220.10">
    <property type="entry name" value="Hormone Receptor, Insulin-like Growth Factor Receptor 1, Chain A, domain 2"/>
    <property type="match status" value="1"/>
</dbReference>
<evidence type="ECO:0000256" key="3">
    <source>
        <dbReference type="SAM" id="SignalP"/>
    </source>
</evidence>
<reference evidence="5" key="1">
    <citation type="submission" date="2011-02" db="EMBL/GenBank/DDBJ databases">
        <title>The Genome Sequence of Capsaspora owczarzaki ATCC 30864.</title>
        <authorList>
            <person name="Russ C."/>
            <person name="Cuomo C."/>
            <person name="Burger G."/>
            <person name="Gray M.W."/>
            <person name="Holland P.W.H."/>
            <person name="King N."/>
            <person name="Lang F.B.F."/>
            <person name="Roger A.J."/>
            <person name="Ruiz-Trillo I."/>
            <person name="Young S.K."/>
            <person name="Zeng Q."/>
            <person name="Gargeya S."/>
            <person name="Alvarado L."/>
            <person name="Berlin A."/>
            <person name="Chapman S.B."/>
            <person name="Chen Z."/>
            <person name="Freedman E."/>
            <person name="Gellesch M."/>
            <person name="Goldberg J."/>
            <person name="Griggs A."/>
            <person name="Gujja S."/>
            <person name="Heilman E."/>
            <person name="Heiman D."/>
            <person name="Howarth C."/>
            <person name="Mehta T."/>
            <person name="Neiman D."/>
            <person name="Pearson M."/>
            <person name="Roberts A."/>
            <person name="Saif S."/>
            <person name="Shea T."/>
            <person name="Shenoy N."/>
            <person name="Sisk P."/>
            <person name="Stolte C."/>
            <person name="Sykes S."/>
            <person name="White J."/>
            <person name="Yandava C."/>
            <person name="Haas B."/>
            <person name="Nusbaum C."/>
            <person name="Birren B."/>
        </authorList>
    </citation>
    <scope>NUCLEOTIDE SEQUENCE</scope>
    <source>
        <strain evidence="5">ATCC 30864</strain>
    </source>
</reference>
<dbReference type="STRING" id="595528.A0A0D2WN11"/>
<gene>
    <name evidence="4" type="ORF">CAOG_002774</name>
</gene>
<keyword evidence="2" id="KW-1133">Transmembrane helix</keyword>
<dbReference type="PhylomeDB" id="A0A0D2WN11"/>
<keyword evidence="5" id="KW-1185">Reference proteome</keyword>
<dbReference type="InterPro" id="IPR006212">
    <property type="entry name" value="Furin_repeat"/>
</dbReference>
<dbReference type="OrthoDB" id="6415015at2759"/>
<evidence type="ECO:0000256" key="2">
    <source>
        <dbReference type="SAM" id="Phobius"/>
    </source>
</evidence>
<feature type="signal peptide" evidence="3">
    <location>
        <begin position="1"/>
        <end position="27"/>
    </location>
</feature>
<organism evidence="4 5">
    <name type="scientific">Capsaspora owczarzaki (strain ATCC 30864)</name>
    <dbReference type="NCBI Taxonomy" id="595528"/>
    <lineage>
        <taxon>Eukaryota</taxon>
        <taxon>Filasterea</taxon>
        <taxon>Capsaspora</taxon>
    </lineage>
</organism>
<keyword evidence="3" id="KW-0732">Signal</keyword>
<evidence type="ECO:0000256" key="1">
    <source>
        <dbReference type="SAM" id="MobiDB-lite"/>
    </source>
</evidence>
<protein>
    <recommendedName>
        <fullName evidence="6">TNFR-Cys domain-containing protein</fullName>
    </recommendedName>
</protein>
<accession>A0A0D2WN11</accession>
<dbReference type="Proteomes" id="UP000008743">
    <property type="component" value="Unassembled WGS sequence"/>
</dbReference>
<dbReference type="SMART" id="SM00261">
    <property type="entry name" value="FU"/>
    <property type="match status" value="2"/>
</dbReference>
<keyword evidence="2" id="KW-0472">Membrane</keyword>
<evidence type="ECO:0000313" key="4">
    <source>
        <dbReference type="EMBL" id="KJE91668.1"/>
    </source>
</evidence>
<evidence type="ECO:0000313" key="5">
    <source>
        <dbReference type="Proteomes" id="UP000008743"/>
    </source>
</evidence>
<name>A0A0D2WN11_CAPO3</name>
<sequence>MLLRAPLPVLLLLLLACLSPLSHTATAIENCQTPNTADTTLCDQCDPDYVQSNSHHQCCPKDSPYYSKTETKTKTETEPGFKCVAVKDCPDYGDPSTNTCVDDCPAQTFVDDERNECVPASECPPAQPFGSTAKKFCVAVNECPKRTQFGDSETHLCTAQCSSGSFGDPTNLCVKPDKCPEAAPFGDLSTQLCVTVVHCSSTTKFGDSETHLCAEKCSSGTFGDPTNVCVKPDKCPDDAPFGDPTTQLCVTVVHCSSTTKFGDSETHLCAEKCSSGTFGDPTNVCVKPDKCPDDAPFGDPTTQLCVAAVGCSTTTPFGDPTTHLCVAAKECSDANKYGDSETHLCAEKCSSGSFGDLTHLCVKPDKCPEAAPFGDLSTQLCVAAVNCSTATPFGDSLTHLCVAAVNCSSTTEFGDSETQLCVAAVDCSTTTPFGDSSTHLCVAAKECSDANKYGDSETRLCTAKCSSGSFGDTTNLCVQPDKCPKNAPFGDPLTHLCVAAKKCSDDNKFGDSKTHMCTAKCSGAFGDLTNLACVEPDKCPKDAPFGDPSTQLCVPECPSTSGDSSTHLCVACHESCTTCTGSSDNDCLTCDSAEEHPFASAANAKAGKCTKLDEMTCSDAQFSGKIGSTDVYSCFDCSMGCHTCTSAKTCTKCSTKSTLVDDRCIFEPTLKNITCSVGDTKDIIFAKGDIQDFFVTFDFETLKVADDYKIACGDHVKTHLGTAHIFEKSSSFLIDIQPLLVTVVAKPAVSTTPAARPSHAVVSTPASNPPDNSDPTSQDEGSISGSILIAVLVIGGISVYGVYWLRSKRRSGSHYNRLPTMEMSPLPHNSAVY</sequence>
<dbReference type="InterPro" id="IPR009030">
    <property type="entry name" value="Growth_fac_rcpt_cys_sf"/>
</dbReference>
<evidence type="ECO:0008006" key="6">
    <source>
        <dbReference type="Google" id="ProtNLM"/>
    </source>
</evidence>
<feature type="chain" id="PRO_5002254495" description="TNFR-Cys domain-containing protein" evidence="3">
    <location>
        <begin position="28"/>
        <end position="833"/>
    </location>
</feature>